<name>A0ABZ1BWN2_9FIRM</name>
<comment type="subcellular location">
    <subcellularLocation>
        <location evidence="1">Cell inner membrane</location>
        <topology evidence="1">Multi-pass membrane protein</topology>
    </subcellularLocation>
</comment>
<evidence type="ECO:0000256" key="4">
    <source>
        <dbReference type="ARBA" id="ARBA00022519"/>
    </source>
</evidence>
<dbReference type="SUPFAM" id="SSF103473">
    <property type="entry name" value="MFS general substrate transporter"/>
    <property type="match status" value="1"/>
</dbReference>
<keyword evidence="6 8" id="KW-1133">Transmembrane helix</keyword>
<dbReference type="Proteomes" id="UP001332192">
    <property type="component" value="Chromosome"/>
</dbReference>
<organism evidence="10 11">
    <name type="scientific">Carboxydichorda subterranea</name>
    <dbReference type="NCBI Taxonomy" id="3109565"/>
    <lineage>
        <taxon>Bacteria</taxon>
        <taxon>Bacillati</taxon>
        <taxon>Bacillota</taxon>
        <taxon>Limnochordia</taxon>
        <taxon>Limnochordales</taxon>
        <taxon>Geochordaceae</taxon>
        <taxon>Carboxydichorda</taxon>
    </lineage>
</organism>
<feature type="transmembrane region" description="Helical" evidence="8">
    <location>
        <begin position="130"/>
        <end position="155"/>
    </location>
</feature>
<feature type="transmembrane region" description="Helical" evidence="8">
    <location>
        <begin position="285"/>
        <end position="304"/>
    </location>
</feature>
<dbReference type="PROSITE" id="PS50850">
    <property type="entry name" value="MFS"/>
    <property type="match status" value="1"/>
</dbReference>
<dbReference type="Gene3D" id="1.20.1250.20">
    <property type="entry name" value="MFS general substrate transporter like domains"/>
    <property type="match status" value="2"/>
</dbReference>
<gene>
    <name evidence="10" type="ORF">U7230_10590</name>
</gene>
<evidence type="ECO:0000256" key="6">
    <source>
        <dbReference type="ARBA" id="ARBA00022989"/>
    </source>
</evidence>
<evidence type="ECO:0000259" key="9">
    <source>
        <dbReference type="PROSITE" id="PS50850"/>
    </source>
</evidence>
<dbReference type="InterPro" id="IPR036259">
    <property type="entry name" value="MFS_trans_sf"/>
</dbReference>
<keyword evidence="11" id="KW-1185">Reference proteome</keyword>
<dbReference type="InterPro" id="IPR024989">
    <property type="entry name" value="MFS_assoc_dom"/>
</dbReference>
<dbReference type="RefSeq" id="WP_324715810.1">
    <property type="nucleotide sequence ID" value="NZ_CP141615.1"/>
</dbReference>
<evidence type="ECO:0000313" key="11">
    <source>
        <dbReference type="Proteomes" id="UP001332192"/>
    </source>
</evidence>
<keyword evidence="4" id="KW-0997">Cell inner membrane</keyword>
<evidence type="ECO:0000256" key="8">
    <source>
        <dbReference type="SAM" id="Phobius"/>
    </source>
</evidence>
<evidence type="ECO:0000313" key="10">
    <source>
        <dbReference type="EMBL" id="WRP16537.1"/>
    </source>
</evidence>
<dbReference type="Pfam" id="PF12832">
    <property type="entry name" value="MFS_1_like"/>
    <property type="match status" value="1"/>
</dbReference>
<keyword evidence="7 8" id="KW-0472">Membrane</keyword>
<proteinExistence type="predicted"/>
<evidence type="ECO:0000256" key="7">
    <source>
        <dbReference type="ARBA" id="ARBA00023136"/>
    </source>
</evidence>
<dbReference type="EMBL" id="CP141615">
    <property type="protein sequence ID" value="WRP16537.1"/>
    <property type="molecule type" value="Genomic_DNA"/>
</dbReference>
<feature type="transmembrane region" description="Helical" evidence="8">
    <location>
        <begin position="70"/>
        <end position="93"/>
    </location>
</feature>
<protein>
    <submittedName>
        <fullName evidence="10">MFS transporter</fullName>
    </submittedName>
</protein>
<keyword evidence="3" id="KW-1003">Cell membrane</keyword>
<dbReference type="PANTHER" id="PTHR23522:SF10">
    <property type="entry name" value="3-PHENYLPROPIONIC ACID TRANSPORTER-RELATED"/>
    <property type="match status" value="1"/>
</dbReference>
<evidence type="ECO:0000256" key="3">
    <source>
        <dbReference type="ARBA" id="ARBA00022475"/>
    </source>
</evidence>
<evidence type="ECO:0000256" key="5">
    <source>
        <dbReference type="ARBA" id="ARBA00022692"/>
    </source>
</evidence>
<feature type="domain" description="Major facilitator superfamily (MFS) profile" evidence="9">
    <location>
        <begin position="1"/>
        <end position="428"/>
    </location>
</feature>
<reference evidence="10 11" key="1">
    <citation type="journal article" date="2024" name="Front. Microbiol.">
        <title>Novel thermophilic genera Geochorda gen. nov. and Carboxydochorda gen. nov. from the deep terrestrial subsurface reveal the ecophysiological diversity in the class Limnochordia.</title>
        <authorList>
            <person name="Karnachuk O.V."/>
            <person name="Lukina A.P."/>
            <person name="Avakyan M.R."/>
            <person name="Kadnikov V.V."/>
            <person name="Begmatov S."/>
            <person name="Beletsky A.V."/>
            <person name="Vlasova K.G."/>
            <person name="Novikov A.A."/>
            <person name="Shcherbakova V.A."/>
            <person name="Mardanov A.V."/>
            <person name="Ravin N.V."/>
        </authorList>
    </citation>
    <scope>NUCLEOTIDE SEQUENCE [LARGE SCALE GENOMIC DNA]</scope>
    <source>
        <strain evidence="10 11">L945</strain>
    </source>
</reference>
<keyword evidence="2" id="KW-0813">Transport</keyword>
<feature type="transmembrane region" description="Helical" evidence="8">
    <location>
        <begin position="167"/>
        <end position="188"/>
    </location>
</feature>
<evidence type="ECO:0000256" key="1">
    <source>
        <dbReference type="ARBA" id="ARBA00004429"/>
    </source>
</evidence>
<dbReference type="InterPro" id="IPR020846">
    <property type="entry name" value="MFS_dom"/>
</dbReference>
<feature type="transmembrane region" description="Helical" evidence="8">
    <location>
        <begin position="402"/>
        <end position="422"/>
    </location>
</feature>
<feature type="transmembrane region" description="Helical" evidence="8">
    <location>
        <begin position="194"/>
        <end position="214"/>
    </location>
</feature>
<sequence length="433" mass="45255">MEGYPQPGGAWVGRGTARPVRLQTWIDRVAAPLPGRQRDFVLYWVASFLIYGGWGWTLPLQGLRLLEAGIGLGGIGLIQAASGLASLMAQSYLGHLSDRFARRRPFLLAALGGSAPLHVLFVWLHHPVVLAALVVAMTVLQTAYITMLFTSVSSIGRPGQGGRTFAAYRISGSVGWVVTSLSLAWVLGPLGIRGAYALAAGVYGAVTLGIGAWLPEPPVEPHEGSGKSARPASVRALGASGRMLLRSTELRLFYAGTVLMTFSMAAGAIYIPIYLKVGLGLNDAAFGVLTAVPAMFEVPFMLWLGRAADRWGVHRLLALGAAVGVVRWGAVPFATQALQVLPLQVLNAWSFSSTEILGVAFLSQRVGLGLRGTALGVLSSAQALGRLVAPAAAGALGDRWGLAGIFWLAAAAALMAAPLFGASRAAGERGSRG</sequence>
<accession>A0ABZ1BWN2</accession>
<dbReference type="PANTHER" id="PTHR23522">
    <property type="entry name" value="BLL5896 PROTEIN"/>
    <property type="match status" value="1"/>
</dbReference>
<keyword evidence="5 8" id="KW-0812">Transmembrane</keyword>
<feature type="transmembrane region" description="Helical" evidence="8">
    <location>
        <begin position="105"/>
        <end position="124"/>
    </location>
</feature>
<feature type="transmembrane region" description="Helical" evidence="8">
    <location>
        <begin position="252"/>
        <end position="273"/>
    </location>
</feature>
<feature type="transmembrane region" description="Helical" evidence="8">
    <location>
        <begin position="40"/>
        <end position="58"/>
    </location>
</feature>
<evidence type="ECO:0000256" key="2">
    <source>
        <dbReference type="ARBA" id="ARBA00022448"/>
    </source>
</evidence>
<feature type="transmembrane region" description="Helical" evidence="8">
    <location>
        <begin position="316"/>
        <end position="335"/>
    </location>
</feature>